<dbReference type="SMART" id="SM00034">
    <property type="entry name" value="CLECT"/>
    <property type="match status" value="1"/>
</dbReference>
<gene>
    <name evidence="3" type="ORF">GSLYS_00001287001</name>
</gene>
<protein>
    <recommendedName>
        <fullName evidence="2">C-type lectin domain-containing protein</fullName>
    </recommendedName>
</protein>
<dbReference type="InterPro" id="IPR016186">
    <property type="entry name" value="C-type_lectin-like/link_sf"/>
</dbReference>
<evidence type="ECO:0000256" key="1">
    <source>
        <dbReference type="SAM" id="SignalP"/>
    </source>
</evidence>
<comment type="caution">
    <text evidence="3">The sequence shown here is derived from an EMBL/GenBank/DDBJ whole genome shotgun (WGS) entry which is preliminary data.</text>
</comment>
<dbReference type="Gene3D" id="2.10.22.10">
    <property type="entry name" value="Antistasin, domain 1"/>
    <property type="match status" value="1"/>
</dbReference>
<dbReference type="AlphaFoldDB" id="A0AAV2H157"/>
<proteinExistence type="predicted"/>
<reference evidence="3 4" key="1">
    <citation type="submission" date="2024-04" db="EMBL/GenBank/DDBJ databases">
        <authorList>
            <consortium name="Genoscope - CEA"/>
            <person name="William W."/>
        </authorList>
    </citation>
    <scope>NUCLEOTIDE SEQUENCE [LARGE SCALE GENOMIC DNA]</scope>
</reference>
<dbReference type="SUPFAM" id="SSF56436">
    <property type="entry name" value="C-type lectin-like"/>
    <property type="match status" value="1"/>
</dbReference>
<evidence type="ECO:0000259" key="2">
    <source>
        <dbReference type="PROSITE" id="PS50041"/>
    </source>
</evidence>
<evidence type="ECO:0000313" key="4">
    <source>
        <dbReference type="Proteomes" id="UP001497497"/>
    </source>
</evidence>
<sequence>MFHVVAVFMLLIGYGASQTKDDCPAGVPRDNTLIIHSGFCFSFNFTKIPHKDARATCEKHGGTLALVKTPDLQDFLYNQLAHYYNHTHDKVWIGLNDIAAEDKFVWEDGTSLNYSNWASGEGPNSGSIQHVFQHNTEDCVILDVTARGKWHDYSCDHSVVFLSTTPELHSFICQYTPVGRSSTEPTQKSAGTSPSTTEISVQPVVTLATITNPCPPFTCDLDCGMDGFKKDATTGCSICECDI</sequence>
<keyword evidence="1" id="KW-0732">Signal</keyword>
<dbReference type="Proteomes" id="UP001497497">
    <property type="component" value="Unassembled WGS sequence"/>
</dbReference>
<dbReference type="Gene3D" id="3.10.100.10">
    <property type="entry name" value="Mannose-Binding Protein A, subunit A"/>
    <property type="match status" value="1"/>
</dbReference>
<dbReference type="CDD" id="cd00037">
    <property type="entry name" value="CLECT"/>
    <property type="match status" value="1"/>
</dbReference>
<feature type="signal peptide" evidence="1">
    <location>
        <begin position="1"/>
        <end position="17"/>
    </location>
</feature>
<dbReference type="PANTHER" id="PTHR22801">
    <property type="entry name" value="LITHOSTATHINE"/>
    <property type="match status" value="1"/>
</dbReference>
<dbReference type="EMBL" id="CAXITT010000012">
    <property type="protein sequence ID" value="CAL1527110.1"/>
    <property type="molecule type" value="Genomic_DNA"/>
</dbReference>
<organism evidence="3 4">
    <name type="scientific">Lymnaea stagnalis</name>
    <name type="common">Great pond snail</name>
    <name type="synonym">Helix stagnalis</name>
    <dbReference type="NCBI Taxonomy" id="6523"/>
    <lineage>
        <taxon>Eukaryota</taxon>
        <taxon>Metazoa</taxon>
        <taxon>Spiralia</taxon>
        <taxon>Lophotrochozoa</taxon>
        <taxon>Mollusca</taxon>
        <taxon>Gastropoda</taxon>
        <taxon>Heterobranchia</taxon>
        <taxon>Euthyneura</taxon>
        <taxon>Panpulmonata</taxon>
        <taxon>Hygrophila</taxon>
        <taxon>Lymnaeoidea</taxon>
        <taxon>Lymnaeidae</taxon>
        <taxon>Lymnaea</taxon>
    </lineage>
</organism>
<dbReference type="InterPro" id="IPR001304">
    <property type="entry name" value="C-type_lectin-like"/>
</dbReference>
<name>A0AAV2H157_LYMST</name>
<dbReference type="Pfam" id="PF00059">
    <property type="entry name" value="Lectin_C"/>
    <property type="match status" value="1"/>
</dbReference>
<dbReference type="InterPro" id="IPR016187">
    <property type="entry name" value="CTDL_fold"/>
</dbReference>
<feature type="chain" id="PRO_5043841949" description="C-type lectin domain-containing protein" evidence="1">
    <location>
        <begin position="18"/>
        <end position="243"/>
    </location>
</feature>
<keyword evidence="4" id="KW-1185">Reference proteome</keyword>
<dbReference type="PANTHER" id="PTHR22801:SF63">
    <property type="entry name" value="C-TYPE LECTIN DOMAIN-CONTAINING PROTEIN"/>
    <property type="match status" value="1"/>
</dbReference>
<accession>A0AAV2H157</accession>
<dbReference type="PROSITE" id="PS50041">
    <property type="entry name" value="C_TYPE_LECTIN_2"/>
    <property type="match status" value="1"/>
</dbReference>
<evidence type="ECO:0000313" key="3">
    <source>
        <dbReference type="EMBL" id="CAL1527110.1"/>
    </source>
</evidence>
<dbReference type="InterPro" id="IPR050801">
    <property type="entry name" value="Ca-Dep_Lectins_ImmuneDev"/>
</dbReference>
<feature type="domain" description="C-type lectin" evidence="2">
    <location>
        <begin position="36"/>
        <end position="164"/>
    </location>
</feature>